<dbReference type="Proteomes" id="UP000092482">
    <property type="component" value="Chromosome"/>
</dbReference>
<organism evidence="2 3">
    <name type="scientific">Serinicoccus hydrothermalis</name>
    <dbReference type="NCBI Taxonomy" id="1758689"/>
    <lineage>
        <taxon>Bacteria</taxon>
        <taxon>Bacillati</taxon>
        <taxon>Actinomycetota</taxon>
        <taxon>Actinomycetes</taxon>
        <taxon>Micrococcales</taxon>
        <taxon>Ornithinimicrobiaceae</taxon>
        <taxon>Serinicoccus</taxon>
    </lineage>
</organism>
<proteinExistence type="predicted"/>
<accession>A0A1B1NGU7</accession>
<dbReference type="Pfam" id="PF01814">
    <property type="entry name" value="Hemerythrin"/>
    <property type="match status" value="1"/>
</dbReference>
<dbReference type="OrthoDB" id="5183396at2"/>
<dbReference type="Gene3D" id="1.20.120.520">
    <property type="entry name" value="nmb1532 protein domain like"/>
    <property type="match status" value="1"/>
</dbReference>
<name>A0A1B1NGU7_9MICO</name>
<feature type="domain" description="Hemerythrin-like" evidence="1">
    <location>
        <begin position="14"/>
        <end position="127"/>
    </location>
</feature>
<evidence type="ECO:0000313" key="2">
    <source>
        <dbReference type="EMBL" id="ANS80643.1"/>
    </source>
</evidence>
<gene>
    <name evidence="2" type="ORF">SGUI_3247</name>
</gene>
<dbReference type="AlphaFoldDB" id="A0A1B1NGU7"/>
<protein>
    <recommendedName>
        <fullName evidence="1">Hemerythrin-like domain-containing protein</fullName>
    </recommendedName>
</protein>
<dbReference type="STRING" id="1758689.SGUI_3247"/>
<dbReference type="EMBL" id="CP014989">
    <property type="protein sequence ID" value="ANS80643.1"/>
    <property type="molecule type" value="Genomic_DNA"/>
</dbReference>
<evidence type="ECO:0000259" key="1">
    <source>
        <dbReference type="Pfam" id="PF01814"/>
    </source>
</evidence>
<dbReference type="RefSeq" id="WP_066642199.1">
    <property type="nucleotide sequence ID" value="NZ_CP014989.1"/>
</dbReference>
<sequence>MSDYTIPRPVSGDVVELILDDHRLFEALMRDLRDSSADRAAARSAFASVLIAHGEAEEEKVYPRLRRKDAIDAHEAEHGEEEHAEINQALLDLLECAGTDTQKFDDAVEAMNEVLQHHLTEEELTILNPAREDVSEQDRRDLGAAFLEVRGRHLDEGVTVDTVRALVEEAREDGLLDDEG</sequence>
<reference evidence="2 3" key="1">
    <citation type="submission" date="2016-03" db="EMBL/GenBank/DDBJ databases">
        <title>Shallow-sea hydrothermal system.</title>
        <authorList>
            <person name="Tang K."/>
        </authorList>
    </citation>
    <scope>NUCLEOTIDE SEQUENCE [LARGE SCALE GENOMIC DNA]</scope>
    <source>
        <strain evidence="2 3">JLT9</strain>
    </source>
</reference>
<dbReference type="PATRIC" id="fig|1758689.4.peg.3393"/>
<evidence type="ECO:0000313" key="3">
    <source>
        <dbReference type="Proteomes" id="UP000092482"/>
    </source>
</evidence>
<dbReference type="PANTHER" id="PTHR35585">
    <property type="entry name" value="HHE DOMAIN PROTEIN (AFU_ORTHOLOGUE AFUA_4G00730)"/>
    <property type="match status" value="1"/>
</dbReference>
<keyword evidence="3" id="KW-1185">Reference proteome</keyword>
<dbReference type="InterPro" id="IPR012312">
    <property type="entry name" value="Hemerythrin-like"/>
</dbReference>
<dbReference type="PANTHER" id="PTHR35585:SF1">
    <property type="entry name" value="HHE DOMAIN PROTEIN (AFU_ORTHOLOGUE AFUA_4G00730)"/>
    <property type="match status" value="1"/>
</dbReference>
<dbReference type="KEGG" id="serj:SGUI_3247"/>